<keyword evidence="2" id="KW-1185">Reference proteome</keyword>
<comment type="caution">
    <text evidence="1">The sequence shown here is derived from an EMBL/GenBank/DDBJ whole genome shotgun (WGS) entry which is preliminary data.</text>
</comment>
<evidence type="ECO:0000313" key="2">
    <source>
        <dbReference type="Proteomes" id="UP000308901"/>
    </source>
</evidence>
<dbReference type="OrthoDB" id="9831503at2"/>
<dbReference type="AlphaFoldDB" id="A0A5R8XYT7"/>
<evidence type="ECO:0000313" key="1">
    <source>
        <dbReference type="EMBL" id="TLP36942.1"/>
    </source>
</evidence>
<reference evidence="1 2" key="1">
    <citation type="submission" date="2019-05" db="EMBL/GenBank/DDBJ databases">
        <title>Arcobacter sp. nov., isolated from sea sediment.</title>
        <authorList>
            <person name="Kim W."/>
        </authorList>
    </citation>
    <scope>NUCLEOTIDE SEQUENCE [LARGE SCALE GENOMIC DNA]</scope>
    <source>
        <strain evidence="1 2">CAU 1517</strain>
    </source>
</reference>
<dbReference type="EMBL" id="VANU01000005">
    <property type="protein sequence ID" value="TLP36942.1"/>
    <property type="molecule type" value="Genomic_DNA"/>
</dbReference>
<accession>A0A5R8XYT7</accession>
<organism evidence="1 2">
    <name type="scientific">Arcobacter arenosus</name>
    <dbReference type="NCBI Taxonomy" id="2576037"/>
    <lineage>
        <taxon>Bacteria</taxon>
        <taxon>Pseudomonadati</taxon>
        <taxon>Campylobacterota</taxon>
        <taxon>Epsilonproteobacteria</taxon>
        <taxon>Campylobacterales</taxon>
        <taxon>Arcobacteraceae</taxon>
        <taxon>Arcobacter</taxon>
    </lineage>
</organism>
<proteinExistence type="predicted"/>
<gene>
    <name evidence="1" type="ORF">FDK22_11910</name>
</gene>
<sequence>MSVKEINLKEHGNFIYGTLDGVDFVPSGVIRESGQTYSASVKLKFIMKSTVTKDLNGVSIPTVRANSQIIKIQCRDEELPSLALKYNDLVGKDLLINYGGKDGDTFVIQDEKDILNIK</sequence>
<name>A0A5R8XYT7_9BACT</name>
<protein>
    <submittedName>
        <fullName evidence="1">Uncharacterized protein</fullName>
    </submittedName>
</protein>
<dbReference type="RefSeq" id="WP_138153196.1">
    <property type="nucleotide sequence ID" value="NZ_VANU01000005.1"/>
</dbReference>
<dbReference type="Proteomes" id="UP000308901">
    <property type="component" value="Unassembled WGS sequence"/>
</dbReference>